<sequence>MKDRKSGLVSGYEVTQELLSNRDENIYRAYSQQDQTTVVIKVFRRTGKIELREVARFRQEYRITQYLDIKEVLKPIRLEENDKNLILTYEDFNGIFLSNVLIHQRFQLSQFLNIAL</sequence>
<organism evidence="1 2">
    <name type="scientific">Stenomitos frigidus AS-A4</name>
    <dbReference type="NCBI Taxonomy" id="2933935"/>
    <lineage>
        <taxon>Bacteria</taxon>
        <taxon>Bacillati</taxon>
        <taxon>Cyanobacteriota</taxon>
        <taxon>Cyanophyceae</taxon>
        <taxon>Leptolyngbyales</taxon>
        <taxon>Leptolyngbyaceae</taxon>
        <taxon>Stenomitos</taxon>
    </lineage>
</organism>
<dbReference type="SUPFAM" id="SSF56112">
    <property type="entry name" value="Protein kinase-like (PK-like)"/>
    <property type="match status" value="1"/>
</dbReference>
<accession>A0ABV0KQ31</accession>
<dbReference type="Proteomes" id="UP001476950">
    <property type="component" value="Unassembled WGS sequence"/>
</dbReference>
<name>A0ABV0KQ31_9CYAN</name>
<keyword evidence="2" id="KW-1185">Reference proteome</keyword>
<proteinExistence type="predicted"/>
<gene>
    <name evidence="1" type="ORF">NDI38_18625</name>
</gene>
<protein>
    <recommendedName>
        <fullName evidence="3">Protein kinase domain-containing protein</fullName>
    </recommendedName>
</protein>
<dbReference type="InterPro" id="IPR011009">
    <property type="entry name" value="Kinase-like_dom_sf"/>
</dbReference>
<comment type="caution">
    <text evidence="1">The sequence shown here is derived from an EMBL/GenBank/DDBJ whole genome shotgun (WGS) entry which is preliminary data.</text>
</comment>
<dbReference type="EMBL" id="JAMPLM010000018">
    <property type="protein sequence ID" value="MEP1060450.1"/>
    <property type="molecule type" value="Genomic_DNA"/>
</dbReference>
<evidence type="ECO:0000313" key="2">
    <source>
        <dbReference type="Proteomes" id="UP001476950"/>
    </source>
</evidence>
<dbReference type="Gene3D" id="3.30.200.20">
    <property type="entry name" value="Phosphorylase Kinase, domain 1"/>
    <property type="match status" value="1"/>
</dbReference>
<evidence type="ECO:0000313" key="1">
    <source>
        <dbReference type="EMBL" id="MEP1060450.1"/>
    </source>
</evidence>
<reference evidence="1 2" key="1">
    <citation type="submission" date="2022-04" db="EMBL/GenBank/DDBJ databases">
        <title>Positive selection, recombination, and allopatry shape intraspecific diversity of widespread and dominant cyanobacteria.</title>
        <authorList>
            <person name="Wei J."/>
            <person name="Shu W."/>
            <person name="Hu C."/>
        </authorList>
    </citation>
    <scope>NUCLEOTIDE SEQUENCE [LARGE SCALE GENOMIC DNA]</scope>
    <source>
        <strain evidence="1 2">AS-A4</strain>
    </source>
</reference>
<dbReference type="RefSeq" id="WP_190452442.1">
    <property type="nucleotide sequence ID" value="NZ_JAMPLM010000018.1"/>
</dbReference>
<evidence type="ECO:0008006" key="3">
    <source>
        <dbReference type="Google" id="ProtNLM"/>
    </source>
</evidence>